<organism evidence="1 2">
    <name type="scientific">Sphagnum jensenii</name>
    <dbReference type="NCBI Taxonomy" id="128206"/>
    <lineage>
        <taxon>Eukaryota</taxon>
        <taxon>Viridiplantae</taxon>
        <taxon>Streptophyta</taxon>
        <taxon>Embryophyta</taxon>
        <taxon>Bryophyta</taxon>
        <taxon>Sphagnophytina</taxon>
        <taxon>Sphagnopsida</taxon>
        <taxon>Sphagnales</taxon>
        <taxon>Sphagnaceae</taxon>
        <taxon>Sphagnum</taxon>
    </lineage>
</organism>
<dbReference type="InterPro" id="IPR027417">
    <property type="entry name" value="P-loop_NTPase"/>
</dbReference>
<reference evidence="1 2" key="1">
    <citation type="submission" date="2024-02" db="EMBL/GenBank/DDBJ databases">
        <authorList>
            <consortium name="ELIXIR-Norway"/>
            <consortium name="Elixir Norway"/>
        </authorList>
    </citation>
    <scope>NUCLEOTIDE SEQUENCE [LARGE SCALE GENOMIC DNA]</scope>
</reference>
<proteinExistence type="predicted"/>
<evidence type="ECO:0000313" key="1">
    <source>
        <dbReference type="EMBL" id="CAK9255223.1"/>
    </source>
</evidence>
<evidence type="ECO:0000313" key="2">
    <source>
        <dbReference type="Proteomes" id="UP001497444"/>
    </source>
</evidence>
<dbReference type="SUPFAM" id="SSF52540">
    <property type="entry name" value="P-loop containing nucleoside triphosphate hydrolases"/>
    <property type="match status" value="1"/>
</dbReference>
<name>A0ABP0VMZ1_9BRYO</name>
<evidence type="ECO:0008006" key="3">
    <source>
        <dbReference type="Google" id="ProtNLM"/>
    </source>
</evidence>
<sequence length="242" mass="27755">MPGISIYDLFFSPQQQQQRQKSAGSCSSQHALISGPPNCGKTSLLLQFAYNHAMNKDSIVTFICKQHAFDVKPPFLSQGVQPDSDVFTRITIKYVHDYEELLKYFAAFHVQSELPRAVIIDDFYDLFDERKCHERFGHMRARETAMVKTLALAHDAIIYANESLEPQYECKLLVSDTHTGDGPRLQYIYQRWLHQIFTIRSLDNSRFSVSGGKVLQKGTHDDSRAVYSLVQNTLVLEQFDCH</sequence>
<gene>
    <name evidence="1" type="ORF">CSSPJE1EN1_LOCUS701</name>
</gene>
<protein>
    <recommendedName>
        <fullName evidence="3">AAA+ ATPase domain-containing protein</fullName>
    </recommendedName>
</protein>
<dbReference type="PANTHER" id="PTHR28653:SF1">
    <property type="entry name" value="ATPASE SWSAP1"/>
    <property type="match status" value="1"/>
</dbReference>
<accession>A0ABP0VMZ1</accession>
<dbReference type="PANTHER" id="PTHR28653">
    <property type="match status" value="1"/>
</dbReference>
<dbReference type="Gene3D" id="3.40.50.300">
    <property type="entry name" value="P-loop containing nucleotide triphosphate hydrolases"/>
    <property type="match status" value="1"/>
</dbReference>
<dbReference type="EMBL" id="OZ020096">
    <property type="protein sequence ID" value="CAK9255223.1"/>
    <property type="molecule type" value="Genomic_DNA"/>
</dbReference>
<dbReference type="Proteomes" id="UP001497444">
    <property type="component" value="Chromosome 1"/>
</dbReference>
<keyword evidence="2" id="KW-1185">Reference proteome</keyword>